<dbReference type="GO" id="GO:0016787">
    <property type="term" value="F:hydrolase activity"/>
    <property type="evidence" value="ECO:0007669"/>
    <property type="project" value="UniProtKB-KW"/>
</dbReference>
<protein>
    <submittedName>
        <fullName evidence="2">Metal-dependent hydrolase</fullName>
    </submittedName>
</protein>
<evidence type="ECO:0000313" key="2">
    <source>
        <dbReference type="EMBL" id="PZQ20399.1"/>
    </source>
</evidence>
<feature type="transmembrane region" description="Helical" evidence="1">
    <location>
        <begin position="136"/>
        <end position="157"/>
    </location>
</feature>
<dbReference type="InterPro" id="IPR007404">
    <property type="entry name" value="YdjM-like"/>
</dbReference>
<keyword evidence="1" id="KW-0812">Transmembrane</keyword>
<dbReference type="Pfam" id="PF04307">
    <property type="entry name" value="YdjM"/>
    <property type="match status" value="1"/>
</dbReference>
<dbReference type="Proteomes" id="UP000248597">
    <property type="component" value="Unassembled WGS sequence"/>
</dbReference>
<comment type="caution">
    <text evidence="2">The sequence shown here is derived from an EMBL/GenBank/DDBJ whole genome shotgun (WGS) entry which is preliminary data.</text>
</comment>
<dbReference type="PANTHER" id="PTHR40031">
    <property type="entry name" value="HYPOTHETICAL MEMBRANE SPANNING PROTEIN"/>
    <property type="match status" value="1"/>
</dbReference>
<keyword evidence="1" id="KW-1133">Transmembrane helix</keyword>
<feature type="transmembrane region" description="Helical" evidence="1">
    <location>
        <begin position="56"/>
        <end position="77"/>
    </location>
</feature>
<proteinExistence type="predicted"/>
<evidence type="ECO:0000256" key="1">
    <source>
        <dbReference type="SAM" id="Phobius"/>
    </source>
</evidence>
<name>A0A2W5KWJ0_SPHMC</name>
<dbReference type="AlphaFoldDB" id="A0A2W5KWJ0"/>
<feature type="transmembrane region" description="Helical" evidence="1">
    <location>
        <begin position="169"/>
        <end position="187"/>
    </location>
</feature>
<gene>
    <name evidence="2" type="ORF">DI569_15695</name>
</gene>
<dbReference type="EMBL" id="QFPJ01000063">
    <property type="protein sequence ID" value="PZQ20399.1"/>
    <property type="molecule type" value="Genomic_DNA"/>
</dbReference>
<feature type="transmembrane region" description="Helical" evidence="1">
    <location>
        <begin position="98"/>
        <end position="116"/>
    </location>
</feature>
<keyword evidence="1" id="KW-0472">Membrane</keyword>
<organism evidence="2 3">
    <name type="scientific">Sphingopyxis macrogoltabida</name>
    <name type="common">Sphingomonas macrogoltabidus</name>
    <dbReference type="NCBI Taxonomy" id="33050"/>
    <lineage>
        <taxon>Bacteria</taxon>
        <taxon>Pseudomonadati</taxon>
        <taxon>Pseudomonadota</taxon>
        <taxon>Alphaproteobacteria</taxon>
        <taxon>Sphingomonadales</taxon>
        <taxon>Sphingomonadaceae</taxon>
        <taxon>Sphingopyxis</taxon>
    </lineage>
</organism>
<dbReference type="PANTHER" id="PTHR40031:SF1">
    <property type="entry name" value="MEMBRANE-BOUND METAL-DEPENDENT HYDROLASE"/>
    <property type="match status" value="1"/>
</dbReference>
<reference evidence="2 3" key="1">
    <citation type="submission" date="2017-08" db="EMBL/GenBank/DDBJ databases">
        <title>Infants hospitalized years apart are colonized by the same room-sourced microbial strains.</title>
        <authorList>
            <person name="Brooks B."/>
            <person name="Olm M.R."/>
            <person name="Firek B.A."/>
            <person name="Baker R."/>
            <person name="Thomas B.C."/>
            <person name="Morowitz M.J."/>
            <person name="Banfield J.F."/>
        </authorList>
    </citation>
    <scope>NUCLEOTIDE SEQUENCE [LARGE SCALE GENOMIC DNA]</scope>
    <source>
        <strain evidence="2">S2_005_003_R2_47</strain>
    </source>
</reference>
<dbReference type="InterPro" id="IPR053170">
    <property type="entry name" value="Transcription_regulator"/>
</dbReference>
<accession>A0A2W5KWJ0</accession>
<keyword evidence="2" id="KW-0378">Hydrolase</keyword>
<sequence>MDNLTHSLVGAVIGQLGLKKKTGLAMPTLIIAANLPDIDAGCAIYGLESLSMRRGITHGPIALILLPIILWAAMLAFDRWQARRGKRPASRLPIHRGWLLALAYIGFLSHPALDWLNNYGVRLLEPFSSRWFYGDSIFIIDPWIWIALGVALWVSLARERRGAASWRRPAWIGFTAVCAYILGNGVLTGMAERRGSDALAAAGHRGALVVASPPPLIFWERDLFWRTPRLYGSGHYAAGRLVLDTQGAPTGMGDPRIALWARGDPAARAFLFWSRMPIAEPVSDEIRLRDQRFTDPRLGDRMSLWLQAPDTASHPPE</sequence>
<evidence type="ECO:0000313" key="3">
    <source>
        <dbReference type="Proteomes" id="UP000248597"/>
    </source>
</evidence>